<dbReference type="AlphaFoldDB" id="B2KD21"/>
<dbReference type="Proteomes" id="UP000001029">
    <property type="component" value="Chromosome"/>
</dbReference>
<evidence type="ECO:0000259" key="1">
    <source>
        <dbReference type="PROSITE" id="PS51186"/>
    </source>
</evidence>
<dbReference type="GO" id="GO:0016747">
    <property type="term" value="F:acyltransferase activity, transferring groups other than amino-acyl groups"/>
    <property type="evidence" value="ECO:0007669"/>
    <property type="project" value="InterPro"/>
</dbReference>
<feature type="domain" description="N-acetyltransferase" evidence="1">
    <location>
        <begin position="7"/>
        <end position="170"/>
    </location>
</feature>
<sequence>MLNNKNISLRAFEESDAETVRAWRFAPQNYDYFYEFVMPNKIQNDAWFQNTLKKTSEINFIIETKDAKPIGMIALIDIDNRSQKCEMGRVLIGEEDYRSKGLGREIIKTILDYAFNHLNMHKVYCEVFADNAAALGLYKKCGFEEDGYFKQHVYKNGEFKDIVHLSIFKN</sequence>
<dbReference type="InterPro" id="IPR016181">
    <property type="entry name" value="Acyl_CoA_acyltransferase"/>
</dbReference>
<protein>
    <submittedName>
        <fullName evidence="2">GCN5-related N-acetyltransferase</fullName>
    </submittedName>
</protein>
<dbReference type="STRING" id="445932.Emin_0862"/>
<keyword evidence="3" id="KW-1185">Reference proteome</keyword>
<dbReference type="OrthoDB" id="9795206at2"/>
<dbReference type="Gene3D" id="3.40.630.30">
    <property type="match status" value="1"/>
</dbReference>
<dbReference type="InterPro" id="IPR000182">
    <property type="entry name" value="GNAT_dom"/>
</dbReference>
<dbReference type="PANTHER" id="PTHR43415">
    <property type="entry name" value="SPERMIDINE N(1)-ACETYLTRANSFERASE"/>
    <property type="match status" value="1"/>
</dbReference>
<evidence type="ECO:0000313" key="3">
    <source>
        <dbReference type="Proteomes" id="UP000001029"/>
    </source>
</evidence>
<reference evidence="2 3" key="1">
    <citation type="journal article" date="2009" name="Appl. Environ. Microbiol.">
        <title>Genomic analysis of 'Elusimicrobium minutum,' the first cultivated representative of the phylum 'Elusimicrobia' (formerly termite group 1).</title>
        <authorList>
            <person name="Herlemann D.P.R."/>
            <person name="Geissinger O."/>
            <person name="Ikeda-Ohtsubo W."/>
            <person name="Kunin V."/>
            <person name="Sun H."/>
            <person name="Lapidus A."/>
            <person name="Hugenholtz P."/>
            <person name="Brune A."/>
        </authorList>
    </citation>
    <scope>NUCLEOTIDE SEQUENCE [LARGE SCALE GENOMIC DNA]</scope>
    <source>
        <strain evidence="2 3">Pei191</strain>
    </source>
</reference>
<gene>
    <name evidence="2" type="ordered locus">Emin_0862</name>
</gene>
<dbReference type="Pfam" id="PF13302">
    <property type="entry name" value="Acetyltransf_3"/>
    <property type="match status" value="1"/>
</dbReference>
<name>B2KD21_ELUMP</name>
<proteinExistence type="predicted"/>
<dbReference type="EMBL" id="CP001055">
    <property type="protein sequence ID" value="ACC98417.1"/>
    <property type="molecule type" value="Genomic_DNA"/>
</dbReference>
<dbReference type="RefSeq" id="WP_012415032.1">
    <property type="nucleotide sequence ID" value="NC_010644.1"/>
</dbReference>
<organism evidence="2 3">
    <name type="scientific">Elusimicrobium minutum (strain Pei191)</name>
    <dbReference type="NCBI Taxonomy" id="445932"/>
    <lineage>
        <taxon>Bacteria</taxon>
        <taxon>Pseudomonadati</taxon>
        <taxon>Elusimicrobiota</taxon>
        <taxon>Elusimicrobia</taxon>
        <taxon>Elusimicrobiales</taxon>
        <taxon>Elusimicrobiaceae</taxon>
        <taxon>Elusimicrobium</taxon>
    </lineage>
</organism>
<dbReference type="SUPFAM" id="SSF55729">
    <property type="entry name" value="Acyl-CoA N-acyltransferases (Nat)"/>
    <property type="match status" value="1"/>
</dbReference>
<dbReference type="HOGENOM" id="CLU_013985_3_2_0"/>
<dbReference type="KEGG" id="emi:Emin_0862"/>
<dbReference type="PANTHER" id="PTHR43415:SF3">
    <property type="entry name" value="GNAT-FAMILY ACETYLTRANSFERASE"/>
    <property type="match status" value="1"/>
</dbReference>
<dbReference type="CDD" id="cd04301">
    <property type="entry name" value="NAT_SF"/>
    <property type="match status" value="1"/>
</dbReference>
<evidence type="ECO:0000313" key="2">
    <source>
        <dbReference type="EMBL" id="ACC98417.1"/>
    </source>
</evidence>
<dbReference type="PROSITE" id="PS51186">
    <property type="entry name" value="GNAT"/>
    <property type="match status" value="1"/>
</dbReference>
<accession>B2KD21</accession>
<keyword evidence="2" id="KW-0808">Transferase</keyword>